<proteinExistence type="predicted"/>
<feature type="domain" description="DUF1330" evidence="1">
    <location>
        <begin position="4"/>
        <end position="95"/>
    </location>
</feature>
<dbReference type="EMBL" id="JAAKZF010000007">
    <property type="protein sequence ID" value="NGO51202.1"/>
    <property type="molecule type" value="Genomic_DNA"/>
</dbReference>
<organism evidence="2 3">
    <name type="scientific">Allomesorhizobium camelthorni</name>
    <dbReference type="NCBI Taxonomy" id="475069"/>
    <lineage>
        <taxon>Bacteria</taxon>
        <taxon>Pseudomonadati</taxon>
        <taxon>Pseudomonadota</taxon>
        <taxon>Alphaproteobacteria</taxon>
        <taxon>Hyphomicrobiales</taxon>
        <taxon>Phyllobacteriaceae</taxon>
        <taxon>Allomesorhizobium</taxon>
    </lineage>
</organism>
<dbReference type="AlphaFoldDB" id="A0A6G4W8V8"/>
<dbReference type="InterPro" id="IPR010753">
    <property type="entry name" value="DUF1330"/>
</dbReference>
<keyword evidence="3" id="KW-1185">Reference proteome</keyword>
<dbReference type="RefSeq" id="WP_165026024.1">
    <property type="nucleotide sequence ID" value="NZ_JAAKZF010000007.1"/>
</dbReference>
<dbReference type="InterPro" id="IPR011008">
    <property type="entry name" value="Dimeric_a/b-barrel"/>
</dbReference>
<evidence type="ECO:0000313" key="3">
    <source>
        <dbReference type="Proteomes" id="UP001642900"/>
    </source>
</evidence>
<accession>A0A6G4W8V8</accession>
<gene>
    <name evidence="2" type="ORF">G6N73_08400</name>
</gene>
<dbReference type="SUPFAM" id="SSF54909">
    <property type="entry name" value="Dimeric alpha+beta barrel"/>
    <property type="match status" value="1"/>
</dbReference>
<protein>
    <submittedName>
        <fullName evidence="2">DUF1330 domain-containing protein</fullName>
    </submittedName>
</protein>
<dbReference type="Proteomes" id="UP001642900">
    <property type="component" value="Unassembled WGS sequence"/>
</dbReference>
<evidence type="ECO:0000259" key="1">
    <source>
        <dbReference type="Pfam" id="PF07045"/>
    </source>
</evidence>
<sequence>MSKKGYWMAMVDVTDPENYPKYIAANKAAFDKYGGKFLVRGGQGQVFEGPAATRLVVVEFDSYQTALDCYHSPEYQAALKLRQAYSNAHFAIVEGA</sequence>
<dbReference type="PANTHER" id="PTHR41521">
    <property type="match status" value="1"/>
</dbReference>
<dbReference type="PANTHER" id="PTHR41521:SF4">
    <property type="entry name" value="BLR0684 PROTEIN"/>
    <property type="match status" value="1"/>
</dbReference>
<dbReference type="Gene3D" id="3.30.70.100">
    <property type="match status" value="1"/>
</dbReference>
<reference evidence="2 3" key="1">
    <citation type="submission" date="2020-02" db="EMBL/GenBank/DDBJ databases">
        <title>Genome sequence of strain CCNWXJ40-4.</title>
        <authorList>
            <person name="Gao J."/>
            <person name="Sun J."/>
        </authorList>
    </citation>
    <scope>NUCLEOTIDE SEQUENCE [LARGE SCALE GENOMIC DNA]</scope>
    <source>
        <strain evidence="2 3">CCNWXJ 40-4</strain>
    </source>
</reference>
<dbReference type="Pfam" id="PF07045">
    <property type="entry name" value="DUF1330"/>
    <property type="match status" value="1"/>
</dbReference>
<evidence type="ECO:0000313" key="2">
    <source>
        <dbReference type="EMBL" id="NGO51202.1"/>
    </source>
</evidence>
<comment type="caution">
    <text evidence="2">The sequence shown here is derived from an EMBL/GenBank/DDBJ whole genome shotgun (WGS) entry which is preliminary data.</text>
</comment>
<name>A0A6G4W8V8_9HYPH</name>